<sequence>MVIERENYTISKKEAQRAPNWLEEKEKPIGDALKYFGMI</sequence>
<accession>A0ABV2JDI1</accession>
<reference evidence="1 2" key="1">
    <citation type="submission" date="2024-06" db="EMBL/GenBank/DDBJ databases">
        <title>Genomic Encyclopedia of Type Strains, Phase IV (KMG-IV): sequencing the most valuable type-strain genomes for metagenomic binning, comparative biology and taxonomic classification.</title>
        <authorList>
            <person name="Goeker M."/>
        </authorList>
    </citation>
    <scope>NUCLEOTIDE SEQUENCE [LARGE SCALE GENOMIC DNA]</scope>
    <source>
        <strain evidence="1 2">DSM 21460</strain>
    </source>
</reference>
<name>A0ABV2JDI1_9FIRM</name>
<evidence type="ECO:0000313" key="2">
    <source>
        <dbReference type="Proteomes" id="UP001549162"/>
    </source>
</evidence>
<organism evidence="1 2">
    <name type="scientific">Peptoniphilus olsenii</name>
    <dbReference type="NCBI Taxonomy" id="411570"/>
    <lineage>
        <taxon>Bacteria</taxon>
        <taxon>Bacillati</taxon>
        <taxon>Bacillota</taxon>
        <taxon>Tissierellia</taxon>
        <taxon>Tissierellales</taxon>
        <taxon>Peptoniphilaceae</taxon>
        <taxon>Peptoniphilus</taxon>
    </lineage>
</organism>
<proteinExistence type="predicted"/>
<protein>
    <submittedName>
        <fullName evidence="1">Uncharacterized protein</fullName>
    </submittedName>
</protein>
<comment type="caution">
    <text evidence="1">The sequence shown here is derived from an EMBL/GenBank/DDBJ whole genome shotgun (WGS) entry which is preliminary data.</text>
</comment>
<gene>
    <name evidence="1" type="ORF">ABID14_001489</name>
</gene>
<evidence type="ECO:0000313" key="1">
    <source>
        <dbReference type="EMBL" id="MET3617854.1"/>
    </source>
</evidence>
<dbReference type="Proteomes" id="UP001549162">
    <property type="component" value="Unassembled WGS sequence"/>
</dbReference>
<keyword evidence="2" id="KW-1185">Reference proteome</keyword>
<dbReference type="EMBL" id="JBEPMA010000009">
    <property type="protein sequence ID" value="MET3617854.1"/>
    <property type="molecule type" value="Genomic_DNA"/>
</dbReference>